<evidence type="ECO:0000313" key="2">
    <source>
        <dbReference type="Proteomes" id="UP001054837"/>
    </source>
</evidence>
<organism evidence="1 2">
    <name type="scientific">Caerostris darwini</name>
    <dbReference type="NCBI Taxonomy" id="1538125"/>
    <lineage>
        <taxon>Eukaryota</taxon>
        <taxon>Metazoa</taxon>
        <taxon>Ecdysozoa</taxon>
        <taxon>Arthropoda</taxon>
        <taxon>Chelicerata</taxon>
        <taxon>Arachnida</taxon>
        <taxon>Araneae</taxon>
        <taxon>Araneomorphae</taxon>
        <taxon>Entelegynae</taxon>
        <taxon>Araneoidea</taxon>
        <taxon>Araneidae</taxon>
        <taxon>Caerostris</taxon>
    </lineage>
</organism>
<reference evidence="1 2" key="1">
    <citation type="submission" date="2021-06" db="EMBL/GenBank/DDBJ databases">
        <title>Caerostris darwini draft genome.</title>
        <authorList>
            <person name="Kono N."/>
            <person name="Arakawa K."/>
        </authorList>
    </citation>
    <scope>NUCLEOTIDE SEQUENCE [LARGE SCALE GENOMIC DNA]</scope>
</reference>
<dbReference type="AlphaFoldDB" id="A0AAV4NBY8"/>
<protein>
    <submittedName>
        <fullName evidence="1">Uncharacterized protein</fullName>
    </submittedName>
</protein>
<name>A0AAV4NBY8_9ARAC</name>
<accession>A0AAV4NBY8</accession>
<comment type="caution">
    <text evidence="1">The sequence shown here is derived from an EMBL/GenBank/DDBJ whole genome shotgun (WGS) entry which is preliminary data.</text>
</comment>
<dbReference type="Proteomes" id="UP001054837">
    <property type="component" value="Unassembled WGS sequence"/>
</dbReference>
<proteinExistence type="predicted"/>
<dbReference type="EMBL" id="BPLQ01001507">
    <property type="protein sequence ID" value="GIX82344.1"/>
    <property type="molecule type" value="Genomic_DNA"/>
</dbReference>
<gene>
    <name evidence="1" type="ORF">CDAR_77871</name>
</gene>
<evidence type="ECO:0000313" key="1">
    <source>
        <dbReference type="EMBL" id="GIX82344.1"/>
    </source>
</evidence>
<keyword evidence="2" id="KW-1185">Reference proteome</keyword>
<sequence>MAPENSKRSGSVKKDLFIGFVCLMWYHKHAPEILQLQNCPVNQKTPPIAYNSFLCRKTRLVNLPGGLGSPISSGPDTPLDDCNGLQAVGRVGAFVNWFWFNSSGVLHEVWW</sequence>